<evidence type="ECO:0000313" key="6">
    <source>
        <dbReference type="Proteomes" id="UP001200334"/>
    </source>
</evidence>
<dbReference type="RefSeq" id="WP_003616868.1">
    <property type="nucleotide sequence ID" value="NZ_BJLO01000091.1"/>
</dbReference>
<dbReference type="InterPro" id="IPR003675">
    <property type="entry name" value="Rce1/LyrA-like_dom"/>
</dbReference>
<feature type="transmembrane region" description="Helical" evidence="2">
    <location>
        <begin position="158"/>
        <end position="182"/>
    </location>
</feature>
<dbReference type="GO" id="GO:0008237">
    <property type="term" value="F:metallopeptidase activity"/>
    <property type="evidence" value="ECO:0007669"/>
    <property type="project" value="UniProtKB-KW"/>
</dbReference>
<feature type="transmembrane region" description="Helical" evidence="2">
    <location>
        <begin position="79"/>
        <end position="101"/>
    </location>
</feature>
<reference evidence="5 6" key="2">
    <citation type="submission" date="2021-12" db="EMBL/GenBank/DDBJ databases">
        <title>Antimicrobial susceptibility of Lactobacillus delbrueckii subsp. lactis obtained from milk products and other habitats.</title>
        <authorList>
            <person name="Shani N."/>
        </authorList>
    </citation>
    <scope>NUCLEOTIDE SEQUENCE [LARGE SCALE GENOMIC DNA]</scope>
    <source>
        <strain evidence="5 6">FAM 21755</strain>
    </source>
</reference>
<dbReference type="GO" id="GO:0006508">
    <property type="term" value="P:proteolysis"/>
    <property type="evidence" value="ECO:0007669"/>
    <property type="project" value="UniProtKB-KW"/>
</dbReference>
<dbReference type="Proteomes" id="UP001200334">
    <property type="component" value="Unassembled WGS sequence"/>
</dbReference>
<dbReference type="GO" id="GO:0080120">
    <property type="term" value="P:CAAX-box protein maturation"/>
    <property type="evidence" value="ECO:0007669"/>
    <property type="project" value="UniProtKB-ARBA"/>
</dbReference>
<evidence type="ECO:0000313" key="5">
    <source>
        <dbReference type="EMBL" id="MCD5562766.1"/>
    </source>
</evidence>
<keyword evidence="2" id="KW-0472">Membrane</keyword>
<accession>A0A061C0N1</accession>
<feature type="transmembrane region" description="Helical" evidence="2">
    <location>
        <begin position="121"/>
        <end position="151"/>
    </location>
</feature>
<gene>
    <name evidence="4" type="ORF">DQL93_09865</name>
    <name evidence="5" type="ORF">LOB85_01070</name>
</gene>
<keyword evidence="2" id="KW-1133">Transmembrane helix</keyword>
<dbReference type="Pfam" id="PF02517">
    <property type="entry name" value="Rce1-like"/>
    <property type="match status" value="1"/>
</dbReference>
<evidence type="ECO:0000259" key="3">
    <source>
        <dbReference type="Pfam" id="PF02517"/>
    </source>
</evidence>
<proteinExistence type="inferred from homology"/>
<evidence type="ECO:0000313" key="4">
    <source>
        <dbReference type="EMBL" id="AZA16750.1"/>
    </source>
</evidence>
<organism evidence="4">
    <name type="scientific">Lactobacillus delbrueckii subsp. lactis</name>
    <dbReference type="NCBI Taxonomy" id="29397"/>
    <lineage>
        <taxon>Bacteria</taxon>
        <taxon>Bacillati</taxon>
        <taxon>Bacillota</taxon>
        <taxon>Bacilli</taxon>
        <taxon>Lactobacillales</taxon>
        <taxon>Lactobacillaceae</taxon>
        <taxon>Lactobacillus</taxon>
    </lineage>
</organism>
<evidence type="ECO:0000256" key="2">
    <source>
        <dbReference type="SAM" id="Phobius"/>
    </source>
</evidence>
<dbReference type="EMBL" id="JAJNUY010000003">
    <property type="protein sequence ID" value="MCD5562766.1"/>
    <property type="molecule type" value="Genomic_DNA"/>
</dbReference>
<dbReference type="AlphaFoldDB" id="A0A061C0N1"/>
<feature type="domain" description="CAAX prenyl protease 2/Lysostaphin resistance protein A-like" evidence="3">
    <location>
        <begin position="122"/>
        <end position="211"/>
    </location>
</feature>
<keyword evidence="4" id="KW-0378">Hydrolase</keyword>
<keyword evidence="2" id="KW-0812">Transmembrane</keyword>
<feature type="transmembrane region" description="Helical" evidence="2">
    <location>
        <begin position="38"/>
        <end position="58"/>
    </location>
</feature>
<protein>
    <submittedName>
        <fullName evidence="4">CPBP family intramembrane metalloprotease</fullName>
    </submittedName>
</protein>
<dbReference type="EMBL" id="CP031023">
    <property type="protein sequence ID" value="AZA16750.1"/>
    <property type="molecule type" value="Genomic_DNA"/>
</dbReference>
<evidence type="ECO:0000256" key="1">
    <source>
        <dbReference type="ARBA" id="ARBA00009067"/>
    </source>
</evidence>
<reference evidence="4" key="1">
    <citation type="submission" date="2018-07" db="EMBL/GenBank/DDBJ databases">
        <authorList>
            <person name="Somerville V."/>
        </authorList>
    </citation>
    <scope>NUCLEOTIDE SEQUENCE</scope>
    <source>
        <strain evidence="4">NWC_2_2</strain>
    </source>
</reference>
<sequence length="222" mass="25373">MNTPRSREGNLVRYLVYFVVFVFTALADNLAIKSPSISIWNVILFLVLAAMCLLFYIYRYNREQRFFDSRFNIPWLSSFNFTLLLSFVVAAGRIGISYLQLYKGMPASGLQLAYASHSTSALYWFMMLANGLVLPILEEYLCTGFLFNYWFRTEKKGVAYVGIICSGLFYAILTFQFTPAIFAFNFAFGMLFAWSYLSTQTIWLPLYLAALNGVLTVVTIAV</sequence>
<comment type="similarity">
    <text evidence="1">Belongs to the UPF0177 family.</text>
</comment>
<feature type="transmembrane region" description="Helical" evidence="2">
    <location>
        <begin position="12"/>
        <end position="32"/>
    </location>
</feature>
<keyword evidence="4" id="KW-0645">Protease</keyword>
<dbReference type="OrthoDB" id="2326057at2"/>
<name>A0A061C0N1_LACDL</name>
<dbReference type="GO" id="GO:0004175">
    <property type="term" value="F:endopeptidase activity"/>
    <property type="evidence" value="ECO:0007669"/>
    <property type="project" value="UniProtKB-ARBA"/>
</dbReference>
<feature type="transmembrane region" description="Helical" evidence="2">
    <location>
        <begin position="202"/>
        <end position="221"/>
    </location>
</feature>
<keyword evidence="4" id="KW-0482">Metalloprotease</keyword>